<dbReference type="Proteomes" id="UP000281406">
    <property type="component" value="Unassembled WGS sequence"/>
</dbReference>
<evidence type="ECO:0000256" key="1">
    <source>
        <dbReference type="SAM" id="MobiDB-lite"/>
    </source>
</evidence>
<protein>
    <submittedName>
        <fullName evidence="2">Uncharacterized protein</fullName>
    </submittedName>
</protein>
<organism evidence="2 3">
    <name type="scientific">Anabarilius grahami</name>
    <name type="common">Kanglang fish</name>
    <name type="synonym">Barilius grahami</name>
    <dbReference type="NCBI Taxonomy" id="495550"/>
    <lineage>
        <taxon>Eukaryota</taxon>
        <taxon>Metazoa</taxon>
        <taxon>Chordata</taxon>
        <taxon>Craniata</taxon>
        <taxon>Vertebrata</taxon>
        <taxon>Euteleostomi</taxon>
        <taxon>Actinopterygii</taxon>
        <taxon>Neopterygii</taxon>
        <taxon>Teleostei</taxon>
        <taxon>Ostariophysi</taxon>
        <taxon>Cypriniformes</taxon>
        <taxon>Xenocyprididae</taxon>
        <taxon>Xenocypridinae</taxon>
        <taxon>Xenocypridinae incertae sedis</taxon>
        <taxon>Anabarilius</taxon>
    </lineage>
</organism>
<accession>A0A3N0Y665</accession>
<evidence type="ECO:0000313" key="2">
    <source>
        <dbReference type="EMBL" id="ROL41248.1"/>
    </source>
</evidence>
<name>A0A3N0Y665_ANAGA</name>
<dbReference type="EMBL" id="RJVU01052005">
    <property type="protein sequence ID" value="ROL41248.1"/>
    <property type="molecule type" value="Genomic_DNA"/>
</dbReference>
<reference evidence="2 3" key="1">
    <citation type="submission" date="2018-10" db="EMBL/GenBank/DDBJ databases">
        <title>Genome assembly for a Yunnan-Guizhou Plateau 3E fish, Anabarilius grahami (Regan), and its evolutionary and genetic applications.</title>
        <authorList>
            <person name="Jiang W."/>
        </authorList>
    </citation>
    <scope>NUCLEOTIDE SEQUENCE [LARGE SCALE GENOMIC DNA]</scope>
    <source>
        <strain evidence="2">AG-KIZ</strain>
        <tissue evidence="2">Muscle</tissue>
    </source>
</reference>
<keyword evidence="3" id="KW-1185">Reference proteome</keyword>
<feature type="region of interest" description="Disordered" evidence="1">
    <location>
        <begin position="72"/>
        <end position="91"/>
    </location>
</feature>
<proteinExistence type="predicted"/>
<sequence length="117" mass="12211">MQELGEWAGTPEEEGLRMGPEQPDGTGSEGVGSKVGPREGTGSMDHRSIRQWSTPGSGMDWEACTNCGMSQVAGSRSATDMEAGSKSALSQLGPLTEASVKENSEGEVRIVGLTCHI</sequence>
<feature type="region of interest" description="Disordered" evidence="1">
    <location>
        <begin position="1"/>
        <end position="62"/>
    </location>
</feature>
<evidence type="ECO:0000313" key="3">
    <source>
        <dbReference type="Proteomes" id="UP000281406"/>
    </source>
</evidence>
<dbReference type="AlphaFoldDB" id="A0A3N0Y665"/>
<comment type="caution">
    <text evidence="2">The sequence shown here is derived from an EMBL/GenBank/DDBJ whole genome shotgun (WGS) entry which is preliminary data.</text>
</comment>
<gene>
    <name evidence="2" type="ORF">DPX16_10400</name>
</gene>